<evidence type="ECO:0000256" key="3">
    <source>
        <dbReference type="ARBA" id="ARBA00008145"/>
    </source>
</evidence>
<reference evidence="10 11" key="1">
    <citation type="submission" date="2017-09" db="EMBL/GenBank/DDBJ databases">
        <title>The draft genome sequences of Marinobacter sp. PWS21.</title>
        <authorList>
            <person name="Cao J."/>
        </authorList>
    </citation>
    <scope>NUCLEOTIDE SEQUENCE [LARGE SCALE GENOMIC DNA]</scope>
    <source>
        <strain evidence="10 11">PWS21</strain>
    </source>
</reference>
<dbReference type="PANTHER" id="PTHR10259:SF11">
    <property type="entry name" value="THIOPURINE S-METHYLTRANSFERASE"/>
    <property type="match status" value="1"/>
</dbReference>
<feature type="binding site" evidence="9">
    <location>
        <position position="45"/>
    </location>
    <ligand>
        <name>S-adenosyl-L-methionine</name>
        <dbReference type="ChEBI" id="CHEBI:59789"/>
    </ligand>
</feature>
<organism evidence="10 11">
    <name type="scientific">Marinobacter profundi</name>
    <dbReference type="NCBI Taxonomy" id="2666256"/>
    <lineage>
        <taxon>Bacteria</taxon>
        <taxon>Pseudomonadati</taxon>
        <taxon>Pseudomonadota</taxon>
        <taxon>Gammaproteobacteria</taxon>
        <taxon>Pseudomonadales</taxon>
        <taxon>Marinobacteraceae</taxon>
        <taxon>Marinobacter</taxon>
    </lineage>
</organism>
<dbReference type="GO" id="GO:0005737">
    <property type="term" value="C:cytoplasm"/>
    <property type="evidence" value="ECO:0007669"/>
    <property type="project" value="UniProtKB-SubCell"/>
</dbReference>
<dbReference type="FunFam" id="3.40.50.150:FF:000101">
    <property type="entry name" value="Thiopurine S-methyltransferase"/>
    <property type="match status" value="1"/>
</dbReference>
<keyword evidence="8 9" id="KW-0949">S-adenosyl-L-methionine</keyword>
<dbReference type="NCBIfam" id="NF009732">
    <property type="entry name" value="PRK13255.1"/>
    <property type="match status" value="1"/>
</dbReference>
<dbReference type="PROSITE" id="PS51585">
    <property type="entry name" value="SAM_MT_TPMT"/>
    <property type="match status" value="1"/>
</dbReference>
<evidence type="ECO:0000256" key="6">
    <source>
        <dbReference type="ARBA" id="ARBA00022603"/>
    </source>
</evidence>
<dbReference type="GO" id="GO:0010038">
    <property type="term" value="P:response to metal ion"/>
    <property type="evidence" value="ECO:0007669"/>
    <property type="project" value="InterPro"/>
</dbReference>
<accession>A0A2G1UN47</accession>
<sequence length="219" mass="25541">MEHEFWHARWANKEIGFHEGSVNKYLSDHWPDFVTSGDETVFVPLCGKSHDMWWLNDRGHPIIGVELSEIACKDFFEEGQEKAMVHPGEPFTRFVHDDLELWCGDFFQLVPEDLRNVRLVYDRAALIALPPEMRQGYVDHLTAVIPEDSRILLITLDYDSREMKGPPFNVSDEEVHRLFGEDYDIRQVLKKDMARDNPFAKRRGLQSGATESVFYLKKN</sequence>
<dbReference type="GO" id="GO:0008119">
    <property type="term" value="F:thiopurine S-methyltransferase activity"/>
    <property type="evidence" value="ECO:0007669"/>
    <property type="project" value="UniProtKB-UniRule"/>
</dbReference>
<comment type="similarity">
    <text evidence="3 9">Belongs to the class I-like SAM-binding methyltransferase superfamily. TPMT family.</text>
</comment>
<keyword evidence="5 9" id="KW-0963">Cytoplasm</keyword>
<evidence type="ECO:0000256" key="4">
    <source>
        <dbReference type="ARBA" id="ARBA00011905"/>
    </source>
</evidence>
<dbReference type="EC" id="2.1.1.67" evidence="4 9"/>
<dbReference type="Proteomes" id="UP000231409">
    <property type="component" value="Unassembled WGS sequence"/>
</dbReference>
<dbReference type="InterPro" id="IPR025835">
    <property type="entry name" value="Thiopurine_S-MeTrfase"/>
</dbReference>
<keyword evidence="7 9" id="KW-0808">Transferase</keyword>
<feature type="binding site" evidence="9">
    <location>
        <position position="66"/>
    </location>
    <ligand>
        <name>S-adenosyl-L-methionine</name>
        <dbReference type="ChEBI" id="CHEBI:59789"/>
    </ligand>
</feature>
<keyword evidence="6 9" id="KW-0489">Methyltransferase</keyword>
<dbReference type="Gene3D" id="3.40.50.150">
    <property type="entry name" value="Vaccinia Virus protein VP39"/>
    <property type="match status" value="1"/>
</dbReference>
<evidence type="ECO:0000256" key="7">
    <source>
        <dbReference type="ARBA" id="ARBA00022679"/>
    </source>
</evidence>
<keyword evidence="11" id="KW-1185">Reference proteome</keyword>
<dbReference type="InterPro" id="IPR029063">
    <property type="entry name" value="SAM-dependent_MTases_sf"/>
</dbReference>
<proteinExistence type="inferred from homology"/>
<dbReference type="EMBL" id="NTFH01000005">
    <property type="protein sequence ID" value="PHQ15883.1"/>
    <property type="molecule type" value="Genomic_DNA"/>
</dbReference>
<protein>
    <recommendedName>
        <fullName evidence="4 9">Thiopurine S-methyltransferase</fullName>
        <ecNumber evidence="4 9">2.1.1.67</ecNumber>
    </recommendedName>
    <alternativeName>
        <fullName evidence="9">Thiopurine methyltransferase</fullName>
    </alternativeName>
</protein>
<evidence type="ECO:0000256" key="2">
    <source>
        <dbReference type="ARBA" id="ARBA00004496"/>
    </source>
</evidence>
<evidence type="ECO:0000313" key="10">
    <source>
        <dbReference type="EMBL" id="PHQ15883.1"/>
    </source>
</evidence>
<feature type="binding site" evidence="9">
    <location>
        <position position="123"/>
    </location>
    <ligand>
        <name>S-adenosyl-L-methionine</name>
        <dbReference type="ChEBI" id="CHEBI:59789"/>
    </ligand>
</feature>
<dbReference type="InterPro" id="IPR008854">
    <property type="entry name" value="TPMT"/>
</dbReference>
<dbReference type="InterPro" id="IPR022474">
    <property type="entry name" value="Thiopur_S-MeTfrase_Se/Te_detox"/>
</dbReference>
<gene>
    <name evidence="10" type="primary">tmpT</name>
    <name evidence="9" type="synonym">tpm</name>
    <name evidence="10" type="ORF">CLH61_07020</name>
</gene>
<comment type="catalytic activity">
    <reaction evidence="1 9">
        <text>S-adenosyl-L-methionine + a thiopurine = S-adenosyl-L-homocysteine + a thiopurine S-methylether.</text>
        <dbReference type="EC" id="2.1.1.67"/>
    </reaction>
</comment>
<evidence type="ECO:0000313" key="11">
    <source>
        <dbReference type="Proteomes" id="UP000231409"/>
    </source>
</evidence>
<comment type="caution">
    <text evidence="10">The sequence shown here is derived from an EMBL/GenBank/DDBJ whole genome shotgun (WGS) entry which is preliminary data.</text>
</comment>
<dbReference type="NCBIfam" id="TIGR03840">
    <property type="entry name" value="TMPT_Se_Te"/>
    <property type="match status" value="1"/>
</dbReference>
<dbReference type="GO" id="GO:0032259">
    <property type="term" value="P:methylation"/>
    <property type="evidence" value="ECO:0007669"/>
    <property type="project" value="UniProtKB-KW"/>
</dbReference>
<dbReference type="RefSeq" id="WP_099613987.1">
    <property type="nucleotide sequence ID" value="NZ_KZ319369.1"/>
</dbReference>
<dbReference type="PIRSF" id="PIRSF023956">
    <property type="entry name" value="Thiopurine_S-methyltransferase"/>
    <property type="match status" value="1"/>
</dbReference>
<evidence type="ECO:0000256" key="1">
    <source>
        <dbReference type="ARBA" id="ARBA00000903"/>
    </source>
</evidence>
<feature type="binding site" evidence="9">
    <location>
        <position position="10"/>
    </location>
    <ligand>
        <name>S-adenosyl-L-methionine</name>
        <dbReference type="ChEBI" id="CHEBI:59789"/>
    </ligand>
</feature>
<evidence type="ECO:0000256" key="8">
    <source>
        <dbReference type="ARBA" id="ARBA00022691"/>
    </source>
</evidence>
<dbReference type="SUPFAM" id="SSF53335">
    <property type="entry name" value="S-adenosyl-L-methionine-dependent methyltransferases"/>
    <property type="match status" value="1"/>
</dbReference>
<dbReference type="PANTHER" id="PTHR10259">
    <property type="entry name" value="THIOPURINE S-METHYLTRANSFERASE"/>
    <property type="match status" value="1"/>
</dbReference>
<evidence type="ECO:0000256" key="9">
    <source>
        <dbReference type="HAMAP-Rule" id="MF_00812"/>
    </source>
</evidence>
<evidence type="ECO:0000256" key="5">
    <source>
        <dbReference type="ARBA" id="ARBA00022490"/>
    </source>
</evidence>
<comment type="subcellular location">
    <subcellularLocation>
        <location evidence="2 9">Cytoplasm</location>
    </subcellularLocation>
</comment>
<name>A0A2G1UN47_9GAMM</name>
<dbReference type="Pfam" id="PF05724">
    <property type="entry name" value="TPMT"/>
    <property type="match status" value="1"/>
</dbReference>
<dbReference type="HAMAP" id="MF_00812">
    <property type="entry name" value="Thiopur_methtran"/>
    <property type="match status" value="1"/>
</dbReference>
<dbReference type="AlphaFoldDB" id="A0A2G1UN47"/>